<dbReference type="Pfam" id="PF00341">
    <property type="entry name" value="PDGF"/>
    <property type="match status" value="1"/>
</dbReference>
<keyword evidence="5" id="KW-0732">Signal</keyword>
<evidence type="ECO:0000313" key="7">
    <source>
        <dbReference type="EMBL" id="CAL1294413.1"/>
    </source>
</evidence>
<dbReference type="InterPro" id="IPR000072">
    <property type="entry name" value="PDGF/VEGF_dom"/>
</dbReference>
<dbReference type="GO" id="GO:0016020">
    <property type="term" value="C:membrane"/>
    <property type="evidence" value="ECO:0007669"/>
    <property type="project" value="InterPro"/>
</dbReference>
<feature type="chain" id="PRO_5043370999" description="Platelet-derived growth factor (PDGF) family profile domain-containing protein" evidence="5">
    <location>
        <begin position="25"/>
        <end position="276"/>
    </location>
</feature>
<gene>
    <name evidence="7" type="ORF">LARSCL_LOCUS18694</name>
</gene>
<dbReference type="SMART" id="SM00141">
    <property type="entry name" value="PDGF"/>
    <property type="match status" value="1"/>
</dbReference>
<name>A0AAV2BDX7_9ARAC</name>
<evidence type="ECO:0000256" key="2">
    <source>
        <dbReference type="ARBA" id="ARBA00023030"/>
    </source>
</evidence>
<evidence type="ECO:0000256" key="5">
    <source>
        <dbReference type="SAM" id="SignalP"/>
    </source>
</evidence>
<evidence type="ECO:0000259" key="6">
    <source>
        <dbReference type="PROSITE" id="PS50278"/>
    </source>
</evidence>
<protein>
    <recommendedName>
        <fullName evidence="6">Platelet-derived growth factor (PDGF) family profile domain-containing protein</fullName>
    </recommendedName>
</protein>
<sequence length="276" mass="31151">MMAVLLLKLAFVVASVLMIGYIDAQDRIIFRADDENVADEYSPKNVKIPEKILIQMKDIQDATEFLSKFVQTYDIVGTEPPNIYGRRPMKSAPMPTIARPATCEPEEQVVELERPGNGALYLWPPCVRVRRCGGCCTSKMLTCSPIATSLYNVTVLQVLYNPQKPDSFENQGTNVFSLEQHDRCSCKCKQNASSCSSRQRFREDECRCACINQEESARCIGPKRIWDTSDCTCKCRKILDCSTGSFFNPLKCRCETGRRSMTVSSSNSNRRFLISN</sequence>
<dbReference type="EMBL" id="CAXIEN010000345">
    <property type="protein sequence ID" value="CAL1294413.1"/>
    <property type="molecule type" value="Genomic_DNA"/>
</dbReference>
<accession>A0AAV2BDX7</accession>
<proteinExistence type="inferred from homology"/>
<evidence type="ECO:0000256" key="4">
    <source>
        <dbReference type="RuleBase" id="RU003818"/>
    </source>
</evidence>
<comment type="caution">
    <text evidence="7">The sequence shown here is derived from an EMBL/GenBank/DDBJ whole genome shotgun (WGS) entry which is preliminary data.</text>
</comment>
<comment type="similarity">
    <text evidence="1 4">Belongs to the PDGF/VEGF growth factor family.</text>
</comment>
<keyword evidence="3" id="KW-0497">Mitogen</keyword>
<dbReference type="PANTHER" id="PTHR11633">
    <property type="entry name" value="PLATELET-DERIVED GROWTH FACTOR"/>
    <property type="match status" value="1"/>
</dbReference>
<evidence type="ECO:0000256" key="1">
    <source>
        <dbReference type="ARBA" id="ARBA00006686"/>
    </source>
</evidence>
<keyword evidence="8" id="KW-1185">Reference proteome</keyword>
<keyword evidence="2 4" id="KW-0339">Growth factor</keyword>
<dbReference type="Proteomes" id="UP001497382">
    <property type="component" value="Unassembled WGS sequence"/>
</dbReference>
<feature type="signal peptide" evidence="5">
    <location>
        <begin position="1"/>
        <end position="24"/>
    </location>
</feature>
<dbReference type="InterPro" id="IPR029034">
    <property type="entry name" value="Cystine-knot_cytokine"/>
</dbReference>
<dbReference type="PROSITE" id="PS00249">
    <property type="entry name" value="PDGF_1"/>
    <property type="match status" value="1"/>
</dbReference>
<dbReference type="PROSITE" id="PS50278">
    <property type="entry name" value="PDGF_2"/>
    <property type="match status" value="1"/>
</dbReference>
<dbReference type="GO" id="GO:0051781">
    <property type="term" value="P:positive regulation of cell division"/>
    <property type="evidence" value="ECO:0007669"/>
    <property type="project" value="UniProtKB-KW"/>
</dbReference>
<dbReference type="GO" id="GO:0008083">
    <property type="term" value="F:growth factor activity"/>
    <property type="evidence" value="ECO:0007669"/>
    <property type="project" value="UniProtKB-KW"/>
</dbReference>
<reference evidence="7 8" key="1">
    <citation type="submission" date="2024-04" db="EMBL/GenBank/DDBJ databases">
        <authorList>
            <person name="Rising A."/>
            <person name="Reimegard J."/>
            <person name="Sonavane S."/>
            <person name="Akerstrom W."/>
            <person name="Nylinder S."/>
            <person name="Hedman E."/>
            <person name="Kallberg Y."/>
        </authorList>
    </citation>
    <scope>NUCLEOTIDE SEQUENCE [LARGE SCALE GENOMIC DNA]</scope>
</reference>
<dbReference type="AlphaFoldDB" id="A0AAV2BDX7"/>
<dbReference type="GO" id="GO:0070851">
    <property type="term" value="F:growth factor receptor binding"/>
    <property type="evidence" value="ECO:0007669"/>
    <property type="project" value="TreeGrafter"/>
</dbReference>
<dbReference type="SUPFAM" id="SSF57501">
    <property type="entry name" value="Cystine-knot cytokines"/>
    <property type="match status" value="1"/>
</dbReference>
<evidence type="ECO:0000256" key="3">
    <source>
        <dbReference type="ARBA" id="ARBA00023246"/>
    </source>
</evidence>
<dbReference type="InterPro" id="IPR023581">
    <property type="entry name" value="PD_growth_factor_CS"/>
</dbReference>
<evidence type="ECO:0000313" key="8">
    <source>
        <dbReference type="Proteomes" id="UP001497382"/>
    </source>
</evidence>
<dbReference type="Gene3D" id="2.10.90.10">
    <property type="entry name" value="Cystine-knot cytokines"/>
    <property type="match status" value="1"/>
</dbReference>
<dbReference type="PANTHER" id="PTHR11633:SF1">
    <property type="entry name" value="LD28763P"/>
    <property type="match status" value="1"/>
</dbReference>
<organism evidence="7 8">
    <name type="scientific">Larinioides sclopetarius</name>
    <dbReference type="NCBI Taxonomy" id="280406"/>
    <lineage>
        <taxon>Eukaryota</taxon>
        <taxon>Metazoa</taxon>
        <taxon>Ecdysozoa</taxon>
        <taxon>Arthropoda</taxon>
        <taxon>Chelicerata</taxon>
        <taxon>Arachnida</taxon>
        <taxon>Araneae</taxon>
        <taxon>Araneomorphae</taxon>
        <taxon>Entelegynae</taxon>
        <taxon>Araneoidea</taxon>
        <taxon>Araneidae</taxon>
        <taxon>Larinioides</taxon>
    </lineage>
</organism>
<dbReference type="GO" id="GO:0008284">
    <property type="term" value="P:positive regulation of cell population proliferation"/>
    <property type="evidence" value="ECO:0007669"/>
    <property type="project" value="TreeGrafter"/>
</dbReference>
<feature type="domain" description="Platelet-derived growth factor (PDGF) family profile" evidence="6">
    <location>
        <begin position="90"/>
        <end position="191"/>
    </location>
</feature>
<dbReference type="GO" id="GO:0005615">
    <property type="term" value="C:extracellular space"/>
    <property type="evidence" value="ECO:0007669"/>
    <property type="project" value="TreeGrafter"/>
</dbReference>